<dbReference type="EMBL" id="JAVYJV010000016">
    <property type="protein sequence ID" value="KAK4350878.1"/>
    <property type="molecule type" value="Genomic_DNA"/>
</dbReference>
<comment type="caution">
    <text evidence="3">The sequence shown here is derived from an EMBL/GenBank/DDBJ whole genome shotgun (WGS) entry which is preliminary data.</text>
</comment>
<evidence type="ECO:0000313" key="3">
    <source>
        <dbReference type="EMBL" id="KAK4350878.1"/>
    </source>
</evidence>
<reference evidence="3" key="1">
    <citation type="submission" date="2023-12" db="EMBL/GenBank/DDBJ databases">
        <title>Genome assembly of Anisodus tanguticus.</title>
        <authorList>
            <person name="Wang Y.-J."/>
        </authorList>
    </citation>
    <scope>NUCLEOTIDE SEQUENCE</scope>
    <source>
        <strain evidence="3">KB-2021</strain>
        <tissue evidence="3">Leaf</tissue>
    </source>
</reference>
<name>A0AAE1RFX6_9SOLA</name>
<organism evidence="3 4">
    <name type="scientific">Anisodus tanguticus</name>
    <dbReference type="NCBI Taxonomy" id="243964"/>
    <lineage>
        <taxon>Eukaryota</taxon>
        <taxon>Viridiplantae</taxon>
        <taxon>Streptophyta</taxon>
        <taxon>Embryophyta</taxon>
        <taxon>Tracheophyta</taxon>
        <taxon>Spermatophyta</taxon>
        <taxon>Magnoliopsida</taxon>
        <taxon>eudicotyledons</taxon>
        <taxon>Gunneridae</taxon>
        <taxon>Pentapetalae</taxon>
        <taxon>asterids</taxon>
        <taxon>lamiids</taxon>
        <taxon>Solanales</taxon>
        <taxon>Solanaceae</taxon>
        <taxon>Solanoideae</taxon>
        <taxon>Hyoscyameae</taxon>
        <taxon>Anisodus</taxon>
    </lineage>
</organism>
<protein>
    <recommendedName>
        <fullName evidence="2">DUF4219 domain-containing protein</fullName>
    </recommendedName>
</protein>
<keyword evidence="1" id="KW-0812">Transmembrane</keyword>
<dbReference type="Proteomes" id="UP001291623">
    <property type="component" value="Unassembled WGS sequence"/>
</dbReference>
<dbReference type="AlphaFoldDB" id="A0AAE1RFX6"/>
<dbReference type="Pfam" id="PF13961">
    <property type="entry name" value="DUF4219"/>
    <property type="match status" value="1"/>
</dbReference>
<evidence type="ECO:0000256" key="1">
    <source>
        <dbReference type="SAM" id="Phobius"/>
    </source>
</evidence>
<evidence type="ECO:0000313" key="4">
    <source>
        <dbReference type="Proteomes" id="UP001291623"/>
    </source>
</evidence>
<dbReference type="InterPro" id="IPR025314">
    <property type="entry name" value="DUF4219"/>
</dbReference>
<proteinExistence type="predicted"/>
<keyword evidence="1" id="KW-0472">Membrane</keyword>
<gene>
    <name evidence="3" type="ORF">RND71_030191</name>
</gene>
<accession>A0AAE1RFX6</accession>
<feature type="transmembrane region" description="Helical" evidence="1">
    <location>
        <begin position="6"/>
        <end position="26"/>
    </location>
</feature>
<evidence type="ECO:0000259" key="2">
    <source>
        <dbReference type="Pfam" id="PF13961"/>
    </source>
</evidence>
<sequence>MGSRSAVLNIFLVLVFVGWLFIWVMLPTKTDKKFMDSPALRQAQLHIFQRKNSWIPQLLDKLNSTSFREGLSAFRIHPRNRILQILIILRDMANCMAPFQVPILNNNSYDNWSFKMKAFLGSQDVWDIIEKGYNEPANDAAFVALTSDQKTILKDSRKRD</sequence>
<keyword evidence="1" id="KW-1133">Transmembrane helix</keyword>
<feature type="domain" description="DUF4219" evidence="2">
    <location>
        <begin position="104"/>
        <end position="130"/>
    </location>
</feature>
<keyword evidence="4" id="KW-1185">Reference proteome</keyword>